<feature type="transmembrane region" description="Helical" evidence="7">
    <location>
        <begin position="130"/>
        <end position="151"/>
    </location>
</feature>
<keyword evidence="5 7" id="KW-1133">Transmembrane helix</keyword>
<comment type="caution">
    <text evidence="8">The sequence shown here is derived from an EMBL/GenBank/DDBJ whole genome shotgun (WGS) entry which is preliminary data.</text>
</comment>
<evidence type="ECO:0000313" key="8">
    <source>
        <dbReference type="EMBL" id="MEF3366991.1"/>
    </source>
</evidence>
<dbReference type="EC" id="2.5.1.145" evidence="7"/>
<feature type="transmembrane region" description="Helical" evidence="7">
    <location>
        <begin position="106"/>
        <end position="123"/>
    </location>
</feature>
<comment type="catalytic activity">
    <reaction evidence="7">
        <text>L-cysteinyl-[prolipoprotein] + a 1,2-diacyl-sn-glycero-3-phospho-(1'-sn-glycerol) = an S-1,2-diacyl-sn-glyceryl-L-cysteinyl-[prolipoprotein] + sn-glycerol 1-phosphate + H(+)</text>
        <dbReference type="Rhea" id="RHEA:56712"/>
        <dbReference type="Rhea" id="RHEA-COMP:14679"/>
        <dbReference type="Rhea" id="RHEA-COMP:14680"/>
        <dbReference type="ChEBI" id="CHEBI:15378"/>
        <dbReference type="ChEBI" id="CHEBI:29950"/>
        <dbReference type="ChEBI" id="CHEBI:57685"/>
        <dbReference type="ChEBI" id="CHEBI:64716"/>
        <dbReference type="ChEBI" id="CHEBI:140658"/>
        <dbReference type="EC" id="2.5.1.145"/>
    </reaction>
</comment>
<comment type="subcellular location">
    <subcellularLocation>
        <location evidence="7">Cell membrane</location>
        <topology evidence="7">Multi-pass membrane protein</topology>
    </subcellularLocation>
</comment>
<name>A0ABU7XHX5_9HYPH</name>
<reference evidence="8 9" key="1">
    <citation type="submission" date="2024-02" db="EMBL/GenBank/DDBJ databases">
        <authorList>
            <person name="Grouzdev D."/>
        </authorList>
    </citation>
    <scope>NUCLEOTIDE SEQUENCE [LARGE SCALE GENOMIC DNA]</scope>
    <source>
        <strain evidence="8 9">9N</strain>
    </source>
</reference>
<dbReference type="EMBL" id="JAZHYN010000029">
    <property type="protein sequence ID" value="MEF3366991.1"/>
    <property type="molecule type" value="Genomic_DNA"/>
</dbReference>
<comment type="pathway">
    <text evidence="7">Protein modification; lipoprotein biosynthesis (diacylglyceryl transfer).</text>
</comment>
<keyword evidence="6 7" id="KW-0472">Membrane</keyword>
<dbReference type="NCBIfam" id="TIGR00544">
    <property type="entry name" value="lgt"/>
    <property type="match status" value="1"/>
</dbReference>
<evidence type="ECO:0000256" key="2">
    <source>
        <dbReference type="ARBA" id="ARBA00022475"/>
    </source>
</evidence>
<evidence type="ECO:0000256" key="4">
    <source>
        <dbReference type="ARBA" id="ARBA00022692"/>
    </source>
</evidence>
<comment type="similarity">
    <text evidence="1 7">Belongs to the Lgt family.</text>
</comment>
<keyword evidence="3 7" id="KW-0808">Transferase</keyword>
<feature type="transmembrane region" description="Helical" evidence="7">
    <location>
        <begin position="25"/>
        <end position="45"/>
    </location>
</feature>
<evidence type="ECO:0000256" key="5">
    <source>
        <dbReference type="ARBA" id="ARBA00022989"/>
    </source>
</evidence>
<dbReference type="PANTHER" id="PTHR30589:SF0">
    <property type="entry name" value="PHOSPHATIDYLGLYCEROL--PROLIPOPROTEIN DIACYLGLYCERYL TRANSFERASE"/>
    <property type="match status" value="1"/>
</dbReference>
<dbReference type="HAMAP" id="MF_01147">
    <property type="entry name" value="Lgt"/>
    <property type="match status" value="1"/>
</dbReference>
<protein>
    <recommendedName>
        <fullName evidence="7">Phosphatidylglycerol--prolipoprotein diacylglyceryl transferase</fullName>
        <ecNumber evidence="7">2.5.1.145</ecNumber>
    </recommendedName>
</protein>
<sequence>MSFFVLPFPTVDPVAVNIGPAPVRWYALAYIGGFVFGWLGMRALAGDDALWLRGQPRPTREGLDDLLVYVAFGVIVGGRLGHVLIYDPAYYFAHPLEIFQTWKGGMAFHGGLIGAVIGMAFYARRSRLPFLTIADICAAVAPIGLFFGRLANFIKPEMWGRESDVPWAMVFPGAGDIPRHPSQLYEAGLEGVALGLILLIAARSGALKHPGLVTGLFGVFYGAARIFCEFFREPDPVQEALPNGLTMGMVLSAPLILIGAGAIVFSLRQRNATA</sequence>
<accession>A0ABU7XHX5</accession>
<dbReference type="PANTHER" id="PTHR30589">
    <property type="entry name" value="PROLIPOPROTEIN DIACYLGLYCERYL TRANSFERASE"/>
    <property type="match status" value="1"/>
</dbReference>
<feature type="binding site" evidence="7">
    <location>
        <position position="149"/>
    </location>
    <ligand>
        <name>a 1,2-diacyl-sn-glycero-3-phospho-(1'-sn-glycerol)</name>
        <dbReference type="ChEBI" id="CHEBI:64716"/>
    </ligand>
</feature>
<keyword evidence="4 7" id="KW-0812">Transmembrane</keyword>
<feature type="transmembrane region" description="Helical" evidence="7">
    <location>
        <begin position="247"/>
        <end position="267"/>
    </location>
</feature>
<dbReference type="Proteomes" id="UP001350748">
    <property type="component" value="Unassembled WGS sequence"/>
</dbReference>
<comment type="function">
    <text evidence="7">Catalyzes the transfer of the diacylglyceryl group from phosphatidylglycerol to the sulfhydryl group of the N-terminal cysteine of a prolipoprotein, the first step in the formation of mature lipoproteins.</text>
</comment>
<gene>
    <name evidence="7 8" type="primary">lgt</name>
    <name evidence="8" type="ORF">V3H18_10640</name>
</gene>
<keyword evidence="2 7" id="KW-1003">Cell membrane</keyword>
<evidence type="ECO:0000256" key="6">
    <source>
        <dbReference type="ARBA" id="ARBA00023136"/>
    </source>
</evidence>
<feature type="transmembrane region" description="Helical" evidence="7">
    <location>
        <begin position="66"/>
        <end position="86"/>
    </location>
</feature>
<evidence type="ECO:0000313" key="9">
    <source>
        <dbReference type="Proteomes" id="UP001350748"/>
    </source>
</evidence>
<dbReference type="GO" id="GO:0008961">
    <property type="term" value="F:phosphatidylglycerol-prolipoprotein diacylglyceryl transferase activity"/>
    <property type="evidence" value="ECO:0007669"/>
    <property type="project" value="UniProtKB-EC"/>
</dbReference>
<evidence type="ECO:0000256" key="1">
    <source>
        <dbReference type="ARBA" id="ARBA00007150"/>
    </source>
</evidence>
<organism evidence="8 9">
    <name type="scientific">Methylocystis borbori</name>
    <dbReference type="NCBI Taxonomy" id="3118750"/>
    <lineage>
        <taxon>Bacteria</taxon>
        <taxon>Pseudomonadati</taxon>
        <taxon>Pseudomonadota</taxon>
        <taxon>Alphaproteobacteria</taxon>
        <taxon>Hyphomicrobiales</taxon>
        <taxon>Methylocystaceae</taxon>
        <taxon>Methylocystis</taxon>
    </lineage>
</organism>
<dbReference type="Pfam" id="PF01790">
    <property type="entry name" value="LGT"/>
    <property type="match status" value="1"/>
</dbReference>
<dbReference type="InterPro" id="IPR001640">
    <property type="entry name" value="Lgt"/>
</dbReference>
<evidence type="ECO:0000256" key="7">
    <source>
        <dbReference type="HAMAP-Rule" id="MF_01147"/>
    </source>
</evidence>
<keyword evidence="9" id="KW-1185">Reference proteome</keyword>
<dbReference type="RefSeq" id="WP_332082019.1">
    <property type="nucleotide sequence ID" value="NZ_JAZHYN010000029.1"/>
</dbReference>
<evidence type="ECO:0000256" key="3">
    <source>
        <dbReference type="ARBA" id="ARBA00022679"/>
    </source>
</evidence>
<proteinExistence type="inferred from homology"/>